<dbReference type="RefSeq" id="WP_069787795.1">
    <property type="nucleotide sequence ID" value="NZ_FNOX01000002.1"/>
</dbReference>
<keyword evidence="2" id="KW-1003">Cell membrane</keyword>
<accession>A0A1H3GIW2</accession>
<keyword evidence="3" id="KW-0997">Cell inner membrane</keyword>
<evidence type="ECO:0000256" key="2">
    <source>
        <dbReference type="ARBA" id="ARBA00022475"/>
    </source>
</evidence>
<dbReference type="Proteomes" id="UP000182902">
    <property type="component" value="Unassembled WGS sequence"/>
</dbReference>
<gene>
    <name evidence="8" type="ORF">SAMN05216247_102452</name>
</gene>
<evidence type="ECO:0000256" key="1">
    <source>
        <dbReference type="ARBA" id="ARBA00004236"/>
    </source>
</evidence>
<evidence type="ECO:0000256" key="6">
    <source>
        <dbReference type="ARBA" id="ARBA00023136"/>
    </source>
</evidence>
<evidence type="ECO:0000256" key="4">
    <source>
        <dbReference type="ARBA" id="ARBA00022676"/>
    </source>
</evidence>
<organism evidence="8 9">
    <name type="scientific">Pseudomonas salomonii</name>
    <dbReference type="NCBI Taxonomy" id="191391"/>
    <lineage>
        <taxon>Bacteria</taxon>
        <taxon>Pseudomonadati</taxon>
        <taxon>Pseudomonadota</taxon>
        <taxon>Gammaproteobacteria</taxon>
        <taxon>Pseudomonadales</taxon>
        <taxon>Pseudomonadaceae</taxon>
        <taxon>Pseudomonas</taxon>
    </lineage>
</organism>
<evidence type="ECO:0000313" key="8">
    <source>
        <dbReference type="EMBL" id="SDY02588.1"/>
    </source>
</evidence>
<proteinExistence type="predicted"/>
<dbReference type="InterPro" id="IPR001173">
    <property type="entry name" value="Glyco_trans_2-like"/>
</dbReference>
<dbReference type="GO" id="GO:0016757">
    <property type="term" value="F:glycosyltransferase activity"/>
    <property type="evidence" value="ECO:0007669"/>
    <property type="project" value="UniProtKB-KW"/>
</dbReference>
<protein>
    <submittedName>
        <fullName evidence="8">Glycosyl transferase family 2</fullName>
    </submittedName>
</protein>
<reference evidence="8 9" key="1">
    <citation type="submission" date="2016-10" db="EMBL/GenBank/DDBJ databases">
        <authorList>
            <person name="de Groot N.N."/>
        </authorList>
    </citation>
    <scope>NUCLEOTIDE SEQUENCE [LARGE SCALE GENOMIC DNA]</scope>
    <source>
        <strain evidence="8 9">ICMP 14252</strain>
    </source>
</reference>
<evidence type="ECO:0000259" key="7">
    <source>
        <dbReference type="Pfam" id="PF00535"/>
    </source>
</evidence>
<dbReference type="PANTHER" id="PTHR43646:SF2">
    <property type="entry name" value="GLYCOSYLTRANSFERASE 2-LIKE DOMAIN-CONTAINING PROTEIN"/>
    <property type="match status" value="1"/>
</dbReference>
<dbReference type="GO" id="GO:0005886">
    <property type="term" value="C:plasma membrane"/>
    <property type="evidence" value="ECO:0007669"/>
    <property type="project" value="UniProtKB-SubCell"/>
</dbReference>
<feature type="domain" description="Glycosyltransferase 2-like" evidence="7">
    <location>
        <begin position="4"/>
        <end position="138"/>
    </location>
</feature>
<name>A0A1H3GIW2_9PSED</name>
<keyword evidence="6" id="KW-0472">Membrane</keyword>
<dbReference type="PANTHER" id="PTHR43646">
    <property type="entry name" value="GLYCOSYLTRANSFERASE"/>
    <property type="match status" value="1"/>
</dbReference>
<keyword evidence="4" id="KW-0328">Glycosyltransferase</keyword>
<dbReference type="Gene3D" id="3.90.550.10">
    <property type="entry name" value="Spore Coat Polysaccharide Biosynthesis Protein SpsA, Chain A"/>
    <property type="match status" value="1"/>
</dbReference>
<evidence type="ECO:0000256" key="5">
    <source>
        <dbReference type="ARBA" id="ARBA00022679"/>
    </source>
</evidence>
<dbReference type="EMBL" id="FNOX01000002">
    <property type="protein sequence ID" value="SDY02588.1"/>
    <property type="molecule type" value="Genomic_DNA"/>
</dbReference>
<sequence>MIGIVIPAHNEERYISQCLESVLLAVEHPSLKDQLVEILVVLDDCSDSTEAMVAAMGIQSIGVSFQNVGKTRAVGAEQLLKAGARWLAFTDADTVVPPDWLARQIEFDADAVCGTVEVDSWREYGEAVRTQYLALYQFIENHRHIHGANLGLSAEAYQNAGGFKHLMAHEDVQLVADLERIGARIVWTATNPVVTSARRDYKCRGGFGDYLASLMPPNTDIGVEPSMSSDSGLRGA</sequence>
<comment type="subcellular location">
    <subcellularLocation>
        <location evidence="1">Cell membrane</location>
    </subcellularLocation>
</comment>
<evidence type="ECO:0000256" key="3">
    <source>
        <dbReference type="ARBA" id="ARBA00022519"/>
    </source>
</evidence>
<dbReference type="AlphaFoldDB" id="A0A1H3GIW2"/>
<dbReference type="SUPFAM" id="SSF53448">
    <property type="entry name" value="Nucleotide-diphospho-sugar transferases"/>
    <property type="match status" value="1"/>
</dbReference>
<dbReference type="InterPro" id="IPR029044">
    <property type="entry name" value="Nucleotide-diphossugar_trans"/>
</dbReference>
<dbReference type="Pfam" id="PF00535">
    <property type="entry name" value="Glycos_transf_2"/>
    <property type="match status" value="1"/>
</dbReference>
<evidence type="ECO:0000313" key="9">
    <source>
        <dbReference type="Proteomes" id="UP000182902"/>
    </source>
</evidence>
<keyword evidence="5 8" id="KW-0808">Transferase</keyword>